<dbReference type="InterPro" id="IPR001031">
    <property type="entry name" value="Thioesterase"/>
</dbReference>
<dbReference type="GO" id="GO:0008610">
    <property type="term" value="P:lipid biosynthetic process"/>
    <property type="evidence" value="ECO:0007669"/>
    <property type="project" value="TreeGrafter"/>
</dbReference>
<evidence type="ECO:0000256" key="1">
    <source>
        <dbReference type="ARBA" id="ARBA00007169"/>
    </source>
</evidence>
<comment type="similarity">
    <text evidence="1">Belongs to the thioesterase family.</text>
</comment>
<dbReference type="eggNOG" id="COG3208">
    <property type="taxonomic scope" value="Bacteria"/>
</dbReference>
<dbReference type="InterPro" id="IPR012223">
    <property type="entry name" value="TEII"/>
</dbReference>
<dbReference type="Proteomes" id="UP000006919">
    <property type="component" value="Chromosome"/>
</dbReference>
<sequence>MFLRLKKLDMNKWINHIVDHKESRINLFCFPHAGASSAFFAKWGSYFTEQINLRTIQYPMRDLRYQEPMPGSIQEMAQNLAMEGAELFCEPFAFLGHCAGGIIAYETAAALKRYFNIEPAYLVISSAISPGTTHLVSTAAMSDEEFCRHYSVTEDMFGGNEDLMRFFLPIMRADYELCERYESGIAERLECPIFAVCGAQDPQIERIEDVEDWQNYTDGPFELCLTKGDHFYFQNDPGTICRKIEEKLLACNAGYEIDEI</sequence>
<dbReference type="KEGG" id="ral:Rumal_0874"/>
<dbReference type="Gene3D" id="3.40.50.1820">
    <property type="entry name" value="alpha/beta hydrolase"/>
    <property type="match status" value="1"/>
</dbReference>
<dbReference type="EMBL" id="CP002403">
    <property type="protein sequence ID" value="ADU21401.1"/>
    <property type="molecule type" value="Genomic_DNA"/>
</dbReference>
<protein>
    <submittedName>
        <fullName evidence="3">Thioesterase</fullName>
    </submittedName>
</protein>
<proteinExistence type="inferred from homology"/>
<dbReference type="Pfam" id="PF00975">
    <property type="entry name" value="Thioesterase"/>
    <property type="match status" value="1"/>
</dbReference>
<evidence type="ECO:0000259" key="2">
    <source>
        <dbReference type="Pfam" id="PF00975"/>
    </source>
</evidence>
<name>E6UAS2_RUMA7</name>
<organism evidence="3 4">
    <name type="scientific">Ruminococcus albus (strain ATCC 27210 / DSM 20455 / JCM 14654 / NCDO 2250 / 7)</name>
    <dbReference type="NCBI Taxonomy" id="697329"/>
    <lineage>
        <taxon>Bacteria</taxon>
        <taxon>Bacillati</taxon>
        <taxon>Bacillota</taxon>
        <taxon>Clostridia</taxon>
        <taxon>Eubacteriales</taxon>
        <taxon>Oscillospiraceae</taxon>
        <taxon>Ruminococcus</taxon>
    </lineage>
</organism>
<evidence type="ECO:0000313" key="3">
    <source>
        <dbReference type="EMBL" id="ADU21401.1"/>
    </source>
</evidence>
<dbReference type="AlphaFoldDB" id="E6UAS2"/>
<gene>
    <name evidence="3" type="ordered locus">Rumal_0874</name>
</gene>
<dbReference type="STRING" id="697329.Rumal_0874"/>
<reference evidence="3 4" key="1">
    <citation type="journal article" date="2011" name="J. Bacteriol.">
        <title>Complete genome of the cellulolytic ruminal bacterium Ruminococcus albus 7.</title>
        <authorList>
            <person name="Suen G."/>
            <person name="Stevenson D.M."/>
            <person name="Bruce D.C."/>
            <person name="Chertkov O."/>
            <person name="Copeland A."/>
            <person name="Cheng J.F."/>
            <person name="Detter C."/>
            <person name="Detter J.C."/>
            <person name="Goodwin L.A."/>
            <person name="Han C.S."/>
            <person name="Hauser L.J."/>
            <person name="Ivanova N.N."/>
            <person name="Kyrpides N.C."/>
            <person name="Land M.L."/>
            <person name="Lapidus A."/>
            <person name="Lucas S."/>
            <person name="Ovchinnikova G."/>
            <person name="Pitluck S."/>
            <person name="Tapia R."/>
            <person name="Woyke T."/>
            <person name="Boyum J."/>
            <person name="Mead D."/>
            <person name="Weimer P.J."/>
        </authorList>
    </citation>
    <scope>NUCLEOTIDE SEQUENCE [LARGE SCALE GENOMIC DNA]</scope>
    <source>
        <strain evidence="4">ATCC 27210 / DSM 20455 / JCM 14654 / NCDO 2250 / 7</strain>
    </source>
</reference>
<dbReference type="HOGENOM" id="CLU_070456_1_1_9"/>
<feature type="domain" description="Thioesterase" evidence="2">
    <location>
        <begin position="27"/>
        <end position="247"/>
    </location>
</feature>
<dbReference type="PANTHER" id="PTHR11487">
    <property type="entry name" value="THIOESTERASE"/>
    <property type="match status" value="1"/>
</dbReference>
<dbReference type="PANTHER" id="PTHR11487:SF0">
    <property type="entry name" value="S-ACYL FATTY ACID SYNTHASE THIOESTERASE, MEDIUM CHAIN"/>
    <property type="match status" value="1"/>
</dbReference>
<evidence type="ECO:0000313" key="4">
    <source>
        <dbReference type="Proteomes" id="UP000006919"/>
    </source>
</evidence>
<dbReference type="InterPro" id="IPR029058">
    <property type="entry name" value="AB_hydrolase_fold"/>
</dbReference>
<dbReference type="SUPFAM" id="SSF53474">
    <property type="entry name" value="alpha/beta-Hydrolases"/>
    <property type="match status" value="1"/>
</dbReference>
<accession>E6UAS2</accession>